<dbReference type="Proteomes" id="UP001497744">
    <property type="component" value="Unassembled WGS sequence"/>
</dbReference>
<dbReference type="AlphaFoldDB" id="A0AAV4LN85"/>
<evidence type="ECO:0000313" key="3">
    <source>
        <dbReference type="Proteomes" id="UP001497744"/>
    </source>
</evidence>
<feature type="transmembrane region" description="Helical" evidence="1">
    <location>
        <begin position="1043"/>
        <end position="1064"/>
    </location>
</feature>
<dbReference type="GeneID" id="94192888"/>
<reference evidence="2 3" key="1">
    <citation type="submission" date="2021-06" db="EMBL/GenBank/DDBJ databases">
        <title>Genome sequence of Babesia caballi.</title>
        <authorList>
            <person name="Yamagishi J."/>
            <person name="Kidaka T."/>
            <person name="Ochi A."/>
        </authorList>
    </citation>
    <scope>NUCLEOTIDE SEQUENCE [LARGE SCALE GENOMIC DNA]</scope>
    <source>
        <strain evidence="2">USDA-D6B2</strain>
    </source>
</reference>
<dbReference type="Pfam" id="PF12785">
    <property type="entry name" value="VESA1_N"/>
    <property type="match status" value="1"/>
</dbReference>
<evidence type="ECO:0000256" key="1">
    <source>
        <dbReference type="SAM" id="Phobius"/>
    </source>
</evidence>
<keyword evidence="1" id="KW-0812">Transmembrane</keyword>
<keyword evidence="3" id="KW-1185">Reference proteome</keyword>
<name>A0AAV4LN85_BABCB</name>
<keyword evidence="1" id="KW-0472">Membrane</keyword>
<proteinExistence type="predicted"/>
<comment type="caution">
    <text evidence="2">The sequence shown here is derived from an EMBL/GenBank/DDBJ whole genome shotgun (WGS) entry which is preliminary data.</text>
</comment>
<keyword evidence="1" id="KW-1133">Transmembrane helix</keyword>
<organism evidence="2 3">
    <name type="scientific">Babesia caballi</name>
    <dbReference type="NCBI Taxonomy" id="5871"/>
    <lineage>
        <taxon>Eukaryota</taxon>
        <taxon>Sar</taxon>
        <taxon>Alveolata</taxon>
        <taxon>Apicomplexa</taxon>
        <taxon>Aconoidasida</taxon>
        <taxon>Piroplasmida</taxon>
        <taxon>Babesiidae</taxon>
        <taxon>Babesia</taxon>
    </lineage>
</organism>
<evidence type="ECO:0000313" key="2">
    <source>
        <dbReference type="EMBL" id="GIX61405.1"/>
    </source>
</evidence>
<dbReference type="InterPro" id="IPR024751">
    <property type="entry name" value="VESA1"/>
</dbReference>
<dbReference type="EMBL" id="BPLF01000001">
    <property type="protein sequence ID" value="GIX61405.1"/>
    <property type="molecule type" value="Genomic_DNA"/>
</dbReference>
<dbReference type="RefSeq" id="XP_067713476.1">
    <property type="nucleotide sequence ID" value="XM_067857375.1"/>
</dbReference>
<sequence>MPLIRPLSYSLNDCASNLKEAIGWILRVTGKLAKAITELPDFKQAIEAAVEKLQKSGGGVNNVSQALQKLQVEGTLKNIIEQLTHGLRAFIGYSGGKGIALVIDPLQQLRKGVLGFLSALLGNLRSHIKDDTGAHNAVNGAIRDNGTTFESALEKLNEIKETNRISDVVRVLKNVSDFQNKQLVNELANGFQLYLDAVLGAVKTSTSQASGQVESLCQKLSSLLVEVGKQNAIKTHIAQVKEANRTLESKRGRERFAKALIPAVTMGTESFLKQIEKDGYESSYPSTSNWTGDTTNKKMAQIFLGCLPLYYYWLTYLYWKCRENGGEWEGQRLNSGPLNAFMVGHGYVTDHLNKHPGKNIAPLLERFDKLKDSMQTASGTPPTTIQPSHPDLLNELNNKLNEALASTGNPPSPTLNGHSLSALFYLGRGYFTGKHIMQSGSPSIKCRPPISIREMLYWLSGLQFSPHYSSIEKQIDHIVPEAGGIPVADSSIASTANSTGGDTLTQSQMKGFLLSSCLSAPGVLGAIQGNTADSKDEAGKPWLYSLFCNSMNLQYPSGSTLFNTLANYAYALQFQLHFLYRQCLSTYSYTCGWKQCAFGKNVNEDIHGSIVVSYICATKCKKGGNHSHSTRPDQCEHTGCGSNGKGSPLQAFLTDNLKGFCRQQPGTSNHLSTCAGTMCHLPMGFAGKLRTDAGGGLNIAYALNPFCSSPSTPLRQLSEKLGCLTKRTPRTLGDLFGFIWHLNGQLLKSRPRMAELAKMLVESIKTHRTPNNVPNFILHILDEIGKNVSSISGPYETTGLSRSLEAMAPTIPFLYHLFMAEEPNTLPGAIFDLTQHCHETVNETGVVRGQSNQPLTVIKHKNSECSEPTDLWSIFQGLDTKPSGNNTDTQAECRSSQCGGYLSPLTHTYGAAYSPKFASTYLSWVVYLVEVFNEQLDELLVEFNNINCEDCGPHCSCTKGQHGTTNCSCHSVVSCAGVLPVLYGHGFNFTNAYTLKGGTNGTDSRKRNCQNFQNALSNILKAEAPLHTLLTVIDDFLYMFRFYFFYNLSSFWIMYVCIVIYIYFLRADLLHLKSHVRLPSSHGVPSISLLPTGKPTVLTKFTKLTYFAP</sequence>
<gene>
    <name evidence="2" type="ORF">BcabD6B2_08400</name>
</gene>
<protein>
    <submittedName>
        <fullName evidence="2">Extracellular matrix-binding ebh</fullName>
    </submittedName>
</protein>
<accession>A0AAV4LN85</accession>